<dbReference type="GO" id="GO:0003746">
    <property type="term" value="F:translation elongation factor activity"/>
    <property type="evidence" value="ECO:0007669"/>
    <property type="project" value="UniProtKB-KW"/>
</dbReference>
<keyword evidence="3" id="KW-0251">Elongation factor</keyword>
<dbReference type="Pfam" id="PF01272">
    <property type="entry name" value="GreA_GreB"/>
    <property type="match status" value="1"/>
</dbReference>
<dbReference type="Proteomes" id="UP000003257">
    <property type="component" value="Unassembled WGS sequence"/>
</dbReference>
<dbReference type="InterPro" id="IPR029462">
    <property type="entry name" value="Rnk_N"/>
</dbReference>
<dbReference type="NCBIfam" id="NF004396">
    <property type="entry name" value="PRK05753.1"/>
    <property type="match status" value="1"/>
</dbReference>
<dbReference type="InterPro" id="IPR023459">
    <property type="entry name" value="Tscrpt_elong_fac_GreA/B_fam"/>
</dbReference>
<name>A0ABM9X195_9RHOB</name>
<dbReference type="PANTHER" id="PTHR30437:SF5">
    <property type="entry name" value="REGULATOR OF NUCLEOSIDE DIPHOSPHATE KINASE"/>
    <property type="match status" value="1"/>
</dbReference>
<sequence>MTEAIPVADHVTSRNPHLILNAADLVHLEELAEGMMHRHPTLADRFFEEIGRAQIVEDQQMPGDVVGIGSKVTYRDETTGQNKSVTLVYPEDADITRSQVSVITPIGVALLGLREGASFYWDTRRENQRHMLTILKVEQRSDDCQG</sequence>
<protein>
    <submittedName>
        <fullName evidence="3">GreA/GreB family elongation factor</fullName>
    </submittedName>
</protein>
<reference evidence="3 4" key="1">
    <citation type="submission" date="2007-11" db="EMBL/GenBank/DDBJ databases">
        <authorList>
            <person name="Wagner-Dobler I."/>
            <person name="Ferriera S."/>
            <person name="Johnson J."/>
            <person name="Kravitz S."/>
            <person name="Beeson K."/>
            <person name="Sutton G."/>
            <person name="Rogers Y.-H."/>
            <person name="Friedman R."/>
            <person name="Frazier M."/>
            <person name="Venter J.C."/>
        </authorList>
    </citation>
    <scope>NUCLEOTIDE SEQUENCE [LARGE SCALE GENOMIC DNA]</scope>
    <source>
        <strain evidence="3 4">HEL-45</strain>
    </source>
</reference>
<keyword evidence="3" id="KW-0648">Protein biosynthesis</keyword>
<proteinExistence type="predicted"/>
<dbReference type="EMBL" id="ABID01000032">
    <property type="protein sequence ID" value="EDQ03203.1"/>
    <property type="molecule type" value="Genomic_DNA"/>
</dbReference>
<gene>
    <name evidence="3" type="ORF">OIHEL45_19381</name>
</gene>
<feature type="domain" description="Transcription elongation factor GreA/GreB C-terminal" evidence="1">
    <location>
        <begin position="62"/>
        <end position="138"/>
    </location>
</feature>
<accession>A0ABM9X195</accession>
<dbReference type="RefSeq" id="WP_007121223.1">
    <property type="nucleotide sequence ID" value="NZ_ABID01000032.1"/>
</dbReference>
<evidence type="ECO:0000313" key="4">
    <source>
        <dbReference type="Proteomes" id="UP000003257"/>
    </source>
</evidence>
<dbReference type="Pfam" id="PF14760">
    <property type="entry name" value="Rnk_N"/>
    <property type="match status" value="1"/>
</dbReference>
<organism evidence="3 4">
    <name type="scientific">Sulfitobacter indolifex HEL-45</name>
    <dbReference type="NCBI Taxonomy" id="391624"/>
    <lineage>
        <taxon>Bacteria</taxon>
        <taxon>Pseudomonadati</taxon>
        <taxon>Pseudomonadota</taxon>
        <taxon>Alphaproteobacteria</taxon>
        <taxon>Rhodobacterales</taxon>
        <taxon>Roseobacteraceae</taxon>
        <taxon>Sulfitobacter</taxon>
    </lineage>
</organism>
<dbReference type="Gene3D" id="3.10.50.30">
    <property type="entry name" value="Transcription elongation factor, GreA/GreB, C-terminal domain"/>
    <property type="match status" value="1"/>
</dbReference>
<dbReference type="PANTHER" id="PTHR30437">
    <property type="entry name" value="TRANSCRIPTION ELONGATION FACTOR GREA"/>
    <property type="match status" value="1"/>
</dbReference>
<evidence type="ECO:0000313" key="3">
    <source>
        <dbReference type="EMBL" id="EDQ03203.1"/>
    </source>
</evidence>
<dbReference type="SUPFAM" id="SSF54534">
    <property type="entry name" value="FKBP-like"/>
    <property type="match status" value="1"/>
</dbReference>
<keyword evidence="4" id="KW-1185">Reference proteome</keyword>
<comment type="caution">
    <text evidence="3">The sequence shown here is derived from an EMBL/GenBank/DDBJ whole genome shotgun (WGS) entry which is preliminary data.</text>
</comment>
<dbReference type="InterPro" id="IPR036953">
    <property type="entry name" value="GreA/GreB_C_sf"/>
</dbReference>
<evidence type="ECO:0000259" key="1">
    <source>
        <dbReference type="Pfam" id="PF01272"/>
    </source>
</evidence>
<feature type="domain" description="Regulator of nucleoside diphosphate kinase N-terminal" evidence="2">
    <location>
        <begin position="16"/>
        <end position="56"/>
    </location>
</feature>
<evidence type="ECO:0000259" key="2">
    <source>
        <dbReference type="Pfam" id="PF14760"/>
    </source>
</evidence>
<dbReference type="InterPro" id="IPR001437">
    <property type="entry name" value="Tscrpt_elong_fac_GreA/B_C"/>
</dbReference>